<reference evidence="2 3" key="1">
    <citation type="submission" date="2016-10" db="EMBL/GenBank/DDBJ databases">
        <authorList>
            <person name="Varghese N."/>
            <person name="Submissions S."/>
        </authorList>
    </citation>
    <scope>NUCLEOTIDE SEQUENCE [LARGE SCALE GENOMIC DNA]</scope>
    <source>
        <strain evidence="2 3">DSM 26672</strain>
    </source>
</reference>
<protein>
    <submittedName>
        <fullName evidence="2">Uncharacterized protein</fullName>
    </submittedName>
</protein>
<evidence type="ECO:0000313" key="2">
    <source>
        <dbReference type="EMBL" id="SDF26550.1"/>
    </source>
</evidence>
<dbReference type="Proteomes" id="UP000199468">
    <property type="component" value="Unassembled WGS sequence"/>
</dbReference>
<dbReference type="RefSeq" id="WP_091855465.1">
    <property type="nucleotide sequence ID" value="NZ_FNBZ01000001.1"/>
</dbReference>
<dbReference type="EMBL" id="FNBZ01000001">
    <property type="protein sequence ID" value="SDF26550.1"/>
    <property type="molecule type" value="Genomic_DNA"/>
</dbReference>
<comment type="caution">
    <text evidence="2">The sequence shown here is derived from an EMBL/GenBank/DDBJ whole genome shotgun (WGS) entry which is preliminary data.</text>
</comment>
<proteinExistence type="predicted"/>
<keyword evidence="1" id="KW-0812">Transmembrane</keyword>
<gene>
    <name evidence="2" type="ORF">SAMN05421844_101204</name>
</gene>
<feature type="transmembrane region" description="Helical" evidence="1">
    <location>
        <begin position="52"/>
        <end position="73"/>
    </location>
</feature>
<evidence type="ECO:0000313" key="3">
    <source>
        <dbReference type="Proteomes" id="UP000199468"/>
    </source>
</evidence>
<keyword evidence="3" id="KW-1185">Reference proteome</keyword>
<organism evidence="2 3">
    <name type="scientific">Bosea robiniae</name>
    <dbReference type="NCBI Taxonomy" id="1036780"/>
    <lineage>
        <taxon>Bacteria</taxon>
        <taxon>Pseudomonadati</taxon>
        <taxon>Pseudomonadota</taxon>
        <taxon>Alphaproteobacteria</taxon>
        <taxon>Hyphomicrobiales</taxon>
        <taxon>Boseaceae</taxon>
        <taxon>Bosea</taxon>
    </lineage>
</organism>
<keyword evidence="1" id="KW-0472">Membrane</keyword>
<accession>A0ABY0NDB0</accession>
<evidence type="ECO:0000256" key="1">
    <source>
        <dbReference type="SAM" id="Phobius"/>
    </source>
</evidence>
<keyword evidence="1" id="KW-1133">Transmembrane helix</keyword>
<name>A0ABY0NDB0_9HYPH</name>
<sequence>MRRASWLLIGGGAVLCLVAFAGWVALNLFACGLHSGGCSLSRFRFRWEDTEALMVFVPPFFLGCVLTATGIALRTANRQQRP</sequence>